<dbReference type="EMBL" id="LAZR01002226">
    <property type="protein sequence ID" value="KKN32834.1"/>
    <property type="molecule type" value="Genomic_DNA"/>
</dbReference>
<protein>
    <recommendedName>
        <fullName evidence="3">Major facilitator superfamily (MFS) profile domain-containing protein</fullName>
    </recommendedName>
</protein>
<evidence type="ECO:0008006" key="3">
    <source>
        <dbReference type="Google" id="ProtNLM"/>
    </source>
</evidence>
<feature type="transmembrane region" description="Helical" evidence="1">
    <location>
        <begin position="103"/>
        <end position="120"/>
    </location>
</feature>
<name>A0A0F9PRN0_9ZZZZ</name>
<evidence type="ECO:0000256" key="1">
    <source>
        <dbReference type="SAM" id="Phobius"/>
    </source>
</evidence>
<keyword evidence="1" id="KW-1133">Transmembrane helix</keyword>
<feature type="transmembrane region" description="Helical" evidence="1">
    <location>
        <begin position="299"/>
        <end position="318"/>
    </location>
</feature>
<feature type="transmembrane region" description="Helical" evidence="1">
    <location>
        <begin position="154"/>
        <end position="174"/>
    </location>
</feature>
<sequence length="430" mass="49660">MLLNSRKNNIVVGYFLIYLIIGVFDAFFMLYIPLYYSSILRVNRTELAFIQLLSYLALFSAPLLAFIYDNHIKKEKQAKLFLLLSLIPLCASFLIFVFFKHILALYGVFAFLSIVSKTLVRTGTTSKYLDFVEEAEDSHEYTDRKMKIIVSTNSASSVGFLLVSFVFNFFVFNITSLTSWNLFFALGWVFSIPIMILTFLFVKRIKFLKSAEGKNSENIRNKRNKLSVTQILIMGIIYIAIFLSYSESLTFFPRSEWIYDKFTENSFRVYSSLYFVFILIGMVGYYLSSVIEQKTSNMTSILFISICLYSPIMLLMTVSNFTMFMVLESILTIIASILSLTYISYVTDFSIKCKHKTFTYQLLATPSSIASLIFVPLGTYLSDNNRYENLVVISFFLFIISGVLLLIVLFLRRKGKNRILLPQERELTTM</sequence>
<proteinExistence type="predicted"/>
<keyword evidence="1" id="KW-0812">Transmembrane</keyword>
<keyword evidence="1" id="KW-0472">Membrane</keyword>
<reference evidence="2" key="1">
    <citation type="journal article" date="2015" name="Nature">
        <title>Complex archaea that bridge the gap between prokaryotes and eukaryotes.</title>
        <authorList>
            <person name="Spang A."/>
            <person name="Saw J.H."/>
            <person name="Jorgensen S.L."/>
            <person name="Zaremba-Niedzwiedzka K."/>
            <person name="Martijn J."/>
            <person name="Lind A.E."/>
            <person name="van Eijk R."/>
            <person name="Schleper C."/>
            <person name="Guy L."/>
            <person name="Ettema T.J."/>
        </authorList>
    </citation>
    <scope>NUCLEOTIDE SEQUENCE</scope>
</reference>
<feature type="transmembrane region" description="Helical" evidence="1">
    <location>
        <begin position="12"/>
        <end position="36"/>
    </location>
</feature>
<feature type="transmembrane region" description="Helical" evidence="1">
    <location>
        <begin position="358"/>
        <end position="378"/>
    </location>
</feature>
<comment type="caution">
    <text evidence="2">The sequence shown here is derived from an EMBL/GenBank/DDBJ whole genome shotgun (WGS) entry which is preliminary data.</text>
</comment>
<dbReference type="AlphaFoldDB" id="A0A0F9PRN0"/>
<dbReference type="Gene3D" id="1.20.1250.20">
    <property type="entry name" value="MFS general substrate transporter like domains"/>
    <property type="match status" value="2"/>
</dbReference>
<feature type="transmembrane region" description="Helical" evidence="1">
    <location>
        <begin position="390"/>
        <end position="411"/>
    </location>
</feature>
<feature type="transmembrane region" description="Helical" evidence="1">
    <location>
        <begin position="48"/>
        <end position="68"/>
    </location>
</feature>
<feature type="transmembrane region" description="Helical" evidence="1">
    <location>
        <begin position="180"/>
        <end position="202"/>
    </location>
</feature>
<evidence type="ECO:0000313" key="2">
    <source>
        <dbReference type="EMBL" id="KKN32834.1"/>
    </source>
</evidence>
<gene>
    <name evidence="2" type="ORF">LCGC14_0809860</name>
</gene>
<feature type="transmembrane region" description="Helical" evidence="1">
    <location>
        <begin position="324"/>
        <end position="346"/>
    </location>
</feature>
<accession>A0A0F9PRN0</accession>
<feature type="transmembrane region" description="Helical" evidence="1">
    <location>
        <begin position="266"/>
        <end position="287"/>
    </location>
</feature>
<dbReference type="SUPFAM" id="SSF103473">
    <property type="entry name" value="MFS general substrate transporter"/>
    <property type="match status" value="1"/>
</dbReference>
<organism evidence="2">
    <name type="scientific">marine sediment metagenome</name>
    <dbReference type="NCBI Taxonomy" id="412755"/>
    <lineage>
        <taxon>unclassified sequences</taxon>
        <taxon>metagenomes</taxon>
        <taxon>ecological metagenomes</taxon>
    </lineage>
</organism>
<dbReference type="InterPro" id="IPR036259">
    <property type="entry name" value="MFS_trans_sf"/>
</dbReference>
<feature type="transmembrane region" description="Helical" evidence="1">
    <location>
        <begin position="226"/>
        <end position="246"/>
    </location>
</feature>
<feature type="transmembrane region" description="Helical" evidence="1">
    <location>
        <begin position="80"/>
        <end position="97"/>
    </location>
</feature>